<dbReference type="PANTHER" id="PTHR34351">
    <property type="entry name" value="SLR1927 PROTEIN-RELATED"/>
    <property type="match status" value="1"/>
</dbReference>
<dbReference type="InterPro" id="IPR002881">
    <property type="entry name" value="DUF58"/>
</dbReference>
<comment type="caution">
    <text evidence="3">The sequence shown here is derived from an EMBL/GenBank/DDBJ whole genome shotgun (WGS) entry which is preliminary data.</text>
</comment>
<evidence type="ECO:0000259" key="2">
    <source>
        <dbReference type="Pfam" id="PF01882"/>
    </source>
</evidence>
<organism evidence="3 4">
    <name type="scientific">Nocardioides malaquae</name>
    <dbReference type="NCBI Taxonomy" id="2773426"/>
    <lineage>
        <taxon>Bacteria</taxon>
        <taxon>Bacillati</taxon>
        <taxon>Actinomycetota</taxon>
        <taxon>Actinomycetes</taxon>
        <taxon>Propionibacteriales</taxon>
        <taxon>Nocardioidaceae</taxon>
        <taxon>Nocardioides</taxon>
    </lineage>
</organism>
<evidence type="ECO:0000256" key="1">
    <source>
        <dbReference type="SAM" id="Phobius"/>
    </source>
</evidence>
<protein>
    <submittedName>
        <fullName evidence="3">DUF58 domain-containing protein</fullName>
    </submittedName>
</protein>
<proteinExistence type="predicted"/>
<feature type="domain" description="DUF58" evidence="2">
    <location>
        <begin position="201"/>
        <end position="290"/>
    </location>
</feature>
<dbReference type="EMBL" id="JADCSA010000001">
    <property type="protein sequence ID" value="MBE7323238.1"/>
    <property type="molecule type" value="Genomic_DNA"/>
</dbReference>
<keyword evidence="1" id="KW-0812">Transmembrane</keyword>
<evidence type="ECO:0000313" key="3">
    <source>
        <dbReference type="EMBL" id="MBE7323238.1"/>
    </source>
</evidence>
<dbReference type="RefSeq" id="WP_193636561.1">
    <property type="nucleotide sequence ID" value="NZ_JADCSA010000001.1"/>
</dbReference>
<keyword evidence="4" id="KW-1185">Reference proteome</keyword>
<dbReference type="PANTHER" id="PTHR34351:SF1">
    <property type="entry name" value="SLR1927 PROTEIN"/>
    <property type="match status" value="1"/>
</dbReference>
<dbReference type="Pfam" id="PF01882">
    <property type="entry name" value="DUF58"/>
    <property type="match status" value="1"/>
</dbReference>
<accession>A0ABR9RP04</accession>
<name>A0ABR9RP04_9ACTN</name>
<sequence>MRDALSSLTTRGRTFLAAGTTTVVCGLVLGQWAMIQLGLLAALVPLCAAATVGRAPTRLTLHREVTPRLVTAGQSAAVRLHLEHDGRLPSGTLLLEEVVPYALGERPRFVVDDARGAWQRDLTYTVRPEVRGHHVVGPLTMRVTDPFGMVELGRTFHTTAPLVATPRTYSLSGQGPARAWAGSGHSRPRSFSVGQAEDVTVRDYQQGDDVRRIHWPSSARTGELMVRREEQPWQARTVIVLDSRSGAHRGRGAASSFETAVSITASLALHLTDAGHELQVATAAGLLPLPPTSDQPFGARIADVLEQLAGVGLDPFERLDTTWVREVPNGTRVVAVLGAAASEDREALARIERLDPAPSALVLDVDAWHSGRAREGAAGDPSSRVRVLTGHRWRAASLGPRDDLDAIWQQVCR</sequence>
<feature type="transmembrane region" description="Helical" evidence="1">
    <location>
        <begin position="12"/>
        <end position="29"/>
    </location>
</feature>
<evidence type="ECO:0000313" key="4">
    <source>
        <dbReference type="Proteomes" id="UP000756387"/>
    </source>
</evidence>
<reference evidence="3 4" key="1">
    <citation type="submission" date="2020-10" db="EMBL/GenBank/DDBJ databases">
        <title>Nocardioides sp. isolated from sludge.</title>
        <authorList>
            <person name="Zhang X."/>
        </authorList>
    </citation>
    <scope>NUCLEOTIDE SEQUENCE [LARGE SCALE GENOMIC DNA]</scope>
    <source>
        <strain evidence="3 4">Y6</strain>
    </source>
</reference>
<dbReference type="Proteomes" id="UP000756387">
    <property type="component" value="Unassembled WGS sequence"/>
</dbReference>
<keyword evidence="1" id="KW-1133">Transmembrane helix</keyword>
<gene>
    <name evidence="3" type="ORF">IEQ44_01050</name>
</gene>
<keyword evidence="1" id="KW-0472">Membrane</keyword>